<gene>
    <name evidence="2" type="ORF">Tco_0923436</name>
</gene>
<evidence type="ECO:0000313" key="3">
    <source>
        <dbReference type="Proteomes" id="UP001151760"/>
    </source>
</evidence>
<organism evidence="2 3">
    <name type="scientific">Tanacetum coccineum</name>
    <dbReference type="NCBI Taxonomy" id="301880"/>
    <lineage>
        <taxon>Eukaryota</taxon>
        <taxon>Viridiplantae</taxon>
        <taxon>Streptophyta</taxon>
        <taxon>Embryophyta</taxon>
        <taxon>Tracheophyta</taxon>
        <taxon>Spermatophyta</taxon>
        <taxon>Magnoliopsida</taxon>
        <taxon>eudicotyledons</taxon>
        <taxon>Gunneridae</taxon>
        <taxon>Pentapetalae</taxon>
        <taxon>asterids</taxon>
        <taxon>campanulids</taxon>
        <taxon>Asterales</taxon>
        <taxon>Asteraceae</taxon>
        <taxon>Asteroideae</taxon>
        <taxon>Anthemideae</taxon>
        <taxon>Anthemidinae</taxon>
        <taxon>Tanacetum</taxon>
    </lineage>
</organism>
<dbReference type="Proteomes" id="UP001151760">
    <property type="component" value="Unassembled WGS sequence"/>
</dbReference>
<evidence type="ECO:0000259" key="1">
    <source>
        <dbReference type="Pfam" id="PF07727"/>
    </source>
</evidence>
<comment type="caution">
    <text evidence="2">The sequence shown here is derived from an EMBL/GenBank/DDBJ whole genome shotgun (WGS) entry which is preliminary data.</text>
</comment>
<name>A0ABQ5D3U4_9ASTR</name>
<keyword evidence="3" id="KW-1185">Reference proteome</keyword>
<evidence type="ECO:0000313" key="2">
    <source>
        <dbReference type="EMBL" id="GJT33017.1"/>
    </source>
</evidence>
<feature type="domain" description="Reverse transcriptase Ty1/copia-type" evidence="1">
    <location>
        <begin position="16"/>
        <end position="75"/>
    </location>
</feature>
<protein>
    <submittedName>
        <fullName evidence="2">Ribonuclease H-like domain-containing protein</fullName>
    </submittedName>
</protein>
<accession>A0ABQ5D3U4</accession>
<sequence length="174" mass="20222">MGEAMQEELLKFKLQKVWILVDLPKGHRAIGTKWVYRYKKDKRGIVHQNKARLVVKDILKEEGIVYDGSLCPVQQSKTGFFNRQDKICHEDFEESLTTRCDVCLYFHIFGKMPLVKDGRCCLMLMNIFIDSMLGSMMYFYSNPGASYHVLQCVHVQAFRFLPKSSLSLAVMRNL</sequence>
<dbReference type="Pfam" id="PF07727">
    <property type="entry name" value="RVT_2"/>
    <property type="match status" value="1"/>
</dbReference>
<dbReference type="EMBL" id="BQNB010014841">
    <property type="protein sequence ID" value="GJT33017.1"/>
    <property type="molecule type" value="Genomic_DNA"/>
</dbReference>
<dbReference type="InterPro" id="IPR013103">
    <property type="entry name" value="RVT_2"/>
</dbReference>
<reference evidence="2" key="2">
    <citation type="submission" date="2022-01" db="EMBL/GenBank/DDBJ databases">
        <authorList>
            <person name="Yamashiro T."/>
            <person name="Shiraishi A."/>
            <person name="Satake H."/>
            <person name="Nakayama K."/>
        </authorList>
    </citation>
    <scope>NUCLEOTIDE SEQUENCE</scope>
</reference>
<reference evidence="2" key="1">
    <citation type="journal article" date="2022" name="Int. J. Mol. Sci.">
        <title>Draft Genome of Tanacetum Coccineum: Genomic Comparison of Closely Related Tanacetum-Family Plants.</title>
        <authorList>
            <person name="Yamashiro T."/>
            <person name="Shiraishi A."/>
            <person name="Nakayama K."/>
            <person name="Satake H."/>
        </authorList>
    </citation>
    <scope>NUCLEOTIDE SEQUENCE</scope>
</reference>
<proteinExistence type="predicted"/>